<dbReference type="OrthoDB" id="206452at2759"/>
<dbReference type="InterPro" id="IPR037238">
    <property type="entry name" value="YbiA-like_sf"/>
</dbReference>
<dbReference type="Pfam" id="PF08719">
    <property type="entry name" value="NADAR"/>
    <property type="match status" value="1"/>
</dbReference>
<keyword evidence="4" id="KW-1185">Reference proteome</keyword>
<feature type="compositionally biased region" description="Low complexity" evidence="1">
    <location>
        <begin position="183"/>
        <end position="200"/>
    </location>
</feature>
<dbReference type="CDD" id="cd15457">
    <property type="entry name" value="NADAR"/>
    <property type="match status" value="1"/>
</dbReference>
<dbReference type="AlphaFoldDB" id="A0A6A6WE83"/>
<proteinExistence type="predicted"/>
<evidence type="ECO:0000259" key="2">
    <source>
        <dbReference type="Pfam" id="PF08719"/>
    </source>
</evidence>
<feature type="compositionally biased region" description="Basic and acidic residues" evidence="1">
    <location>
        <begin position="164"/>
        <end position="180"/>
    </location>
</feature>
<feature type="domain" description="NADAR" evidence="2">
    <location>
        <begin position="10"/>
        <end position="165"/>
    </location>
</feature>
<dbReference type="InterPro" id="IPR012816">
    <property type="entry name" value="NADAR"/>
</dbReference>
<dbReference type="EMBL" id="ML996567">
    <property type="protein sequence ID" value="KAF2761023.1"/>
    <property type="molecule type" value="Genomic_DNA"/>
</dbReference>
<gene>
    <name evidence="3" type="ORF">EJ05DRAFT_250533</name>
</gene>
<sequence length="200" mass="23237">MSSDSSTPLYFWRETEPDGGYLSQWYMSMFVHKCDTYVSAEMWMMAGKARLFDDKAILEQIMKEKRPRKHKGLGQKVQPWDQDVWERERFDIVVQGNMLKFTSGKERPELRRRLLETGDRELVEASPFDRVWGIGFKAEHADQNRSAWGENLLGKALMEVRRRLREEGEKEEMEAKDKDPLPTGVSGEEVSAVEETVSTA</sequence>
<dbReference type="GeneID" id="54481210"/>
<dbReference type="NCBIfam" id="TIGR02464">
    <property type="entry name" value="ribofla_fusion"/>
    <property type="match status" value="1"/>
</dbReference>
<name>A0A6A6WE83_9PEZI</name>
<evidence type="ECO:0000256" key="1">
    <source>
        <dbReference type="SAM" id="MobiDB-lite"/>
    </source>
</evidence>
<evidence type="ECO:0000313" key="4">
    <source>
        <dbReference type="Proteomes" id="UP000799437"/>
    </source>
</evidence>
<protein>
    <submittedName>
        <fullName evidence="3">DUF1768-domain-containing protein</fullName>
    </submittedName>
</protein>
<dbReference type="SUPFAM" id="SSF143990">
    <property type="entry name" value="YbiA-like"/>
    <property type="match status" value="1"/>
</dbReference>
<reference evidence="3" key="1">
    <citation type="journal article" date="2020" name="Stud. Mycol.">
        <title>101 Dothideomycetes genomes: a test case for predicting lifestyles and emergence of pathogens.</title>
        <authorList>
            <person name="Haridas S."/>
            <person name="Albert R."/>
            <person name="Binder M."/>
            <person name="Bloem J."/>
            <person name="Labutti K."/>
            <person name="Salamov A."/>
            <person name="Andreopoulos B."/>
            <person name="Baker S."/>
            <person name="Barry K."/>
            <person name="Bills G."/>
            <person name="Bluhm B."/>
            <person name="Cannon C."/>
            <person name="Castanera R."/>
            <person name="Culley D."/>
            <person name="Daum C."/>
            <person name="Ezra D."/>
            <person name="Gonzalez J."/>
            <person name="Henrissat B."/>
            <person name="Kuo A."/>
            <person name="Liang C."/>
            <person name="Lipzen A."/>
            <person name="Lutzoni F."/>
            <person name="Magnuson J."/>
            <person name="Mondo S."/>
            <person name="Nolan M."/>
            <person name="Ohm R."/>
            <person name="Pangilinan J."/>
            <person name="Park H.-J."/>
            <person name="Ramirez L."/>
            <person name="Alfaro M."/>
            <person name="Sun H."/>
            <person name="Tritt A."/>
            <person name="Yoshinaga Y."/>
            <person name="Zwiers L.-H."/>
            <person name="Turgeon B."/>
            <person name="Goodwin S."/>
            <person name="Spatafora J."/>
            <person name="Crous P."/>
            <person name="Grigoriev I."/>
        </authorList>
    </citation>
    <scope>NUCLEOTIDE SEQUENCE</scope>
    <source>
        <strain evidence="3">CBS 121739</strain>
    </source>
</reference>
<dbReference type="Proteomes" id="UP000799437">
    <property type="component" value="Unassembled WGS sequence"/>
</dbReference>
<feature type="region of interest" description="Disordered" evidence="1">
    <location>
        <begin position="164"/>
        <end position="200"/>
    </location>
</feature>
<evidence type="ECO:0000313" key="3">
    <source>
        <dbReference type="EMBL" id="KAF2761023.1"/>
    </source>
</evidence>
<organism evidence="3 4">
    <name type="scientific">Pseudovirgaria hyperparasitica</name>
    <dbReference type="NCBI Taxonomy" id="470096"/>
    <lineage>
        <taxon>Eukaryota</taxon>
        <taxon>Fungi</taxon>
        <taxon>Dikarya</taxon>
        <taxon>Ascomycota</taxon>
        <taxon>Pezizomycotina</taxon>
        <taxon>Dothideomycetes</taxon>
        <taxon>Dothideomycetes incertae sedis</taxon>
        <taxon>Acrospermales</taxon>
        <taxon>Acrospermaceae</taxon>
        <taxon>Pseudovirgaria</taxon>
    </lineage>
</organism>
<accession>A0A6A6WE83</accession>
<dbReference type="Gene3D" id="1.10.357.40">
    <property type="entry name" value="YbiA-like"/>
    <property type="match status" value="1"/>
</dbReference>
<dbReference type="RefSeq" id="XP_033603474.1">
    <property type="nucleotide sequence ID" value="XM_033740156.1"/>
</dbReference>